<feature type="transmembrane region" description="Helical" evidence="1">
    <location>
        <begin position="135"/>
        <end position="155"/>
    </location>
</feature>
<feature type="transmembrane region" description="Helical" evidence="1">
    <location>
        <begin position="61"/>
        <end position="81"/>
    </location>
</feature>
<organism evidence="2">
    <name type="scientific">marine sediment metagenome</name>
    <dbReference type="NCBI Taxonomy" id="412755"/>
    <lineage>
        <taxon>unclassified sequences</taxon>
        <taxon>metagenomes</taxon>
        <taxon>ecological metagenomes</taxon>
    </lineage>
</organism>
<evidence type="ECO:0000256" key="1">
    <source>
        <dbReference type="SAM" id="Phobius"/>
    </source>
</evidence>
<feature type="transmembrane region" description="Helical" evidence="1">
    <location>
        <begin position="88"/>
        <end position="107"/>
    </location>
</feature>
<protein>
    <submittedName>
        <fullName evidence="2">Uncharacterized protein</fullName>
    </submittedName>
</protein>
<evidence type="ECO:0000313" key="2">
    <source>
        <dbReference type="EMBL" id="GAG01605.1"/>
    </source>
</evidence>
<dbReference type="EMBL" id="BARS01029176">
    <property type="protein sequence ID" value="GAG01605.1"/>
    <property type="molecule type" value="Genomic_DNA"/>
</dbReference>
<gene>
    <name evidence="2" type="ORF">S01H1_45632</name>
</gene>
<keyword evidence="1" id="KW-1133">Transmembrane helix</keyword>
<sequence>LFLFLFAAFLIIIFLGIYVFLFNTVSTNLDIDEDFGQVNLKDVNALTFGRINQAFLDSADYIGFTVLFSLVLLMFLNAYFLRGEYPRLFIIIDIVLLVFAYILSVYISETYSLLINSTSLLSNIYVNIMPKSSAFILNLPMIIGIVGCVVMILSYSGMPRKKEEISFNG</sequence>
<proteinExistence type="predicted"/>
<keyword evidence="1" id="KW-0472">Membrane</keyword>
<reference evidence="2" key="1">
    <citation type="journal article" date="2014" name="Front. Microbiol.">
        <title>High frequency of phylogenetically diverse reductive dehalogenase-homologous genes in deep subseafloor sedimentary metagenomes.</title>
        <authorList>
            <person name="Kawai M."/>
            <person name="Futagami T."/>
            <person name="Toyoda A."/>
            <person name="Takaki Y."/>
            <person name="Nishi S."/>
            <person name="Hori S."/>
            <person name="Arai W."/>
            <person name="Tsubouchi T."/>
            <person name="Morono Y."/>
            <person name="Uchiyama I."/>
            <person name="Ito T."/>
            <person name="Fujiyama A."/>
            <person name="Inagaki F."/>
            <person name="Takami H."/>
        </authorList>
    </citation>
    <scope>NUCLEOTIDE SEQUENCE</scope>
    <source>
        <strain evidence="2">Expedition CK06-06</strain>
    </source>
</reference>
<keyword evidence="1" id="KW-0812">Transmembrane</keyword>
<feature type="non-terminal residue" evidence="2">
    <location>
        <position position="1"/>
    </location>
</feature>
<accession>X0U7T0</accession>
<name>X0U7T0_9ZZZZ</name>
<comment type="caution">
    <text evidence="2">The sequence shown here is derived from an EMBL/GenBank/DDBJ whole genome shotgun (WGS) entry which is preliminary data.</text>
</comment>
<feature type="transmembrane region" description="Helical" evidence="1">
    <location>
        <begin position="5"/>
        <end position="25"/>
    </location>
</feature>
<dbReference type="AlphaFoldDB" id="X0U7T0"/>